<accession>A0ACC6PTS4</accession>
<dbReference type="Proteomes" id="UP001377168">
    <property type="component" value="Unassembled WGS sequence"/>
</dbReference>
<comment type="caution">
    <text evidence="1">The sequence shown here is derived from an EMBL/GenBank/DDBJ whole genome shotgun (WGS) entry which is preliminary data.</text>
</comment>
<dbReference type="EMBL" id="JBBKAJ010000022">
    <property type="protein sequence ID" value="MEJ8634829.1"/>
    <property type="molecule type" value="Genomic_DNA"/>
</dbReference>
<sequence>MTDFRERAVLGALSLLSVTTGAVDALSFLVLGHVFTALATGNLLFLAFALGGTSDIPSAVPSTVSLAAFVLGVVCGSALIRVLRRRRPFWLPHTLAAEAVLLAVAAVVALGWPGDGSVSSGQRYAVIGLVALAMGLRNIGVVRAPITGMTTLLIQIPLVTLIGTLLVPGTTAAGAREIRFTRPVATVAGMFLGGLAGTLMVPWGPSPALFVLSGVVALIAASGLLLSPGDADTVAGRSV</sequence>
<proteinExistence type="predicted"/>
<name>A0ACC6PTS4_9ACTN</name>
<protein>
    <submittedName>
        <fullName evidence="1">YoaK family protein</fullName>
    </submittedName>
</protein>
<evidence type="ECO:0000313" key="1">
    <source>
        <dbReference type="EMBL" id="MEJ8634829.1"/>
    </source>
</evidence>
<gene>
    <name evidence="1" type="ORF">WKI67_15660</name>
</gene>
<keyword evidence="2" id="KW-1185">Reference proteome</keyword>
<organism evidence="1 2">
    <name type="scientific">Streptomyces achmelvichensis</name>
    <dbReference type="NCBI Taxonomy" id="3134111"/>
    <lineage>
        <taxon>Bacteria</taxon>
        <taxon>Bacillati</taxon>
        <taxon>Actinomycetota</taxon>
        <taxon>Actinomycetes</taxon>
        <taxon>Kitasatosporales</taxon>
        <taxon>Streptomycetaceae</taxon>
        <taxon>Streptomyces</taxon>
    </lineage>
</organism>
<evidence type="ECO:0000313" key="2">
    <source>
        <dbReference type="Proteomes" id="UP001377168"/>
    </source>
</evidence>
<reference evidence="1" key="1">
    <citation type="submission" date="2024-03" db="EMBL/GenBank/DDBJ databases">
        <title>Novel Streptomyces species of biotechnological and ecological value are a feature of Machair soil.</title>
        <authorList>
            <person name="Prole J.R."/>
            <person name="Goodfellow M."/>
            <person name="Allenby N."/>
            <person name="Ward A.C."/>
        </authorList>
    </citation>
    <scope>NUCLEOTIDE SEQUENCE</scope>
    <source>
        <strain evidence="1">MS2.AVA.5</strain>
    </source>
</reference>